<keyword evidence="6" id="KW-0532">Neurotransmitter transport</keyword>
<name>A0AA41MCB8_SCICA</name>
<dbReference type="Gene3D" id="1.20.1250.20">
    <property type="entry name" value="MFS general substrate transporter like domains"/>
    <property type="match status" value="2"/>
</dbReference>
<dbReference type="PROSITE" id="PS00216">
    <property type="entry name" value="SUGAR_TRANSPORT_1"/>
    <property type="match status" value="1"/>
</dbReference>
<evidence type="ECO:0000256" key="7">
    <source>
        <dbReference type="ARBA" id="ARBA00022989"/>
    </source>
</evidence>
<dbReference type="InterPro" id="IPR011701">
    <property type="entry name" value="MFS"/>
</dbReference>
<evidence type="ECO:0000256" key="6">
    <source>
        <dbReference type="ARBA" id="ARBA00022775"/>
    </source>
</evidence>
<keyword evidence="16" id="KW-1185">Reference proteome</keyword>
<dbReference type="Gene3D" id="2.160.20.80">
    <property type="entry name" value="E3 ubiquitin-protein ligase SopA"/>
    <property type="match status" value="1"/>
</dbReference>
<feature type="transmembrane region" description="Helical" evidence="13">
    <location>
        <begin position="177"/>
        <end position="194"/>
    </location>
</feature>
<dbReference type="FunFam" id="2.160.20.80:FF:000001">
    <property type="entry name" value="Synaptic vesicle glycoprotein 2A"/>
    <property type="match status" value="1"/>
</dbReference>
<reference evidence="15" key="1">
    <citation type="submission" date="2020-03" db="EMBL/GenBank/DDBJ databases">
        <title>Studies in the Genomics of Life Span.</title>
        <authorList>
            <person name="Glass D."/>
        </authorList>
    </citation>
    <scope>NUCLEOTIDE SEQUENCE</scope>
    <source>
        <strain evidence="15">SUZIE</strain>
        <tissue evidence="15">Muscle</tissue>
    </source>
</reference>
<organism evidence="15 16">
    <name type="scientific">Sciurus carolinensis</name>
    <name type="common">Eastern gray squirrel</name>
    <dbReference type="NCBI Taxonomy" id="30640"/>
    <lineage>
        <taxon>Eukaryota</taxon>
        <taxon>Metazoa</taxon>
        <taxon>Chordata</taxon>
        <taxon>Craniata</taxon>
        <taxon>Vertebrata</taxon>
        <taxon>Euteleostomi</taxon>
        <taxon>Mammalia</taxon>
        <taxon>Eutheria</taxon>
        <taxon>Euarchontoglires</taxon>
        <taxon>Glires</taxon>
        <taxon>Rodentia</taxon>
        <taxon>Sciuromorpha</taxon>
        <taxon>Sciuridae</taxon>
        <taxon>Sciurinae</taxon>
        <taxon>Sciurini</taxon>
        <taxon>Sciurus</taxon>
    </lineage>
</organism>
<accession>A0AA41MCB8</accession>
<keyword evidence="4" id="KW-0597">Phosphoprotein</keyword>
<evidence type="ECO:0000259" key="14">
    <source>
        <dbReference type="PROSITE" id="PS50850"/>
    </source>
</evidence>
<evidence type="ECO:0000256" key="10">
    <source>
        <dbReference type="ARBA" id="ARBA00023180"/>
    </source>
</evidence>
<evidence type="ECO:0000256" key="5">
    <source>
        <dbReference type="ARBA" id="ARBA00022692"/>
    </source>
</evidence>
<evidence type="ECO:0000256" key="3">
    <source>
        <dbReference type="ARBA" id="ARBA00022448"/>
    </source>
</evidence>
<feature type="transmembrane region" description="Helical" evidence="13">
    <location>
        <begin position="236"/>
        <end position="258"/>
    </location>
</feature>
<dbReference type="Proteomes" id="UP001166674">
    <property type="component" value="Unassembled WGS sequence"/>
</dbReference>
<dbReference type="NCBIfam" id="TIGR01299">
    <property type="entry name" value="synapt_SV2"/>
    <property type="match status" value="1"/>
</dbReference>
<dbReference type="GO" id="GO:0022857">
    <property type="term" value="F:transmembrane transporter activity"/>
    <property type="evidence" value="ECO:0007669"/>
    <property type="project" value="InterPro"/>
</dbReference>
<evidence type="ECO:0000256" key="4">
    <source>
        <dbReference type="ARBA" id="ARBA00022553"/>
    </source>
</evidence>
<dbReference type="PANTHER" id="PTHR23511">
    <property type="entry name" value="SYNAPTIC VESICLE GLYCOPROTEIN 2"/>
    <property type="match status" value="1"/>
</dbReference>
<dbReference type="InterPro" id="IPR036259">
    <property type="entry name" value="MFS_trans_sf"/>
</dbReference>
<keyword evidence="7 13" id="KW-1133">Transmembrane helix</keyword>
<comment type="subcellular location">
    <subcellularLocation>
        <location evidence="1">Cytoplasmic vesicle</location>
        <location evidence="1">Secretory vesicle</location>
        <location evidence="1">Synaptic vesicle membrane</location>
        <topology evidence="1">Multi-pass membrane protein</topology>
    </subcellularLocation>
</comment>
<comment type="caution">
    <text evidence="15">The sequence shown here is derived from an EMBL/GenBank/DDBJ whole genome shotgun (WGS) entry which is preliminary data.</text>
</comment>
<dbReference type="Pfam" id="PF07690">
    <property type="entry name" value="MFS_1"/>
    <property type="match status" value="1"/>
</dbReference>
<feature type="region of interest" description="Disordered" evidence="12">
    <location>
        <begin position="1"/>
        <end position="41"/>
    </location>
</feature>
<dbReference type="FunFam" id="1.20.1250.20:FF:000009">
    <property type="entry name" value="Synaptic vesicle glycoprotein 2A"/>
    <property type="match status" value="1"/>
</dbReference>
<evidence type="ECO:0000313" key="16">
    <source>
        <dbReference type="Proteomes" id="UP001166674"/>
    </source>
</evidence>
<feature type="transmembrane region" description="Helical" evidence="13">
    <location>
        <begin position="278"/>
        <end position="297"/>
    </location>
</feature>
<gene>
    <name evidence="15" type="ORF">SUZIE_102255</name>
</gene>
<dbReference type="PROSITE" id="PS50850">
    <property type="entry name" value="MFS"/>
    <property type="match status" value="1"/>
</dbReference>
<dbReference type="SUPFAM" id="SSF103473">
    <property type="entry name" value="MFS general substrate transporter"/>
    <property type="match status" value="2"/>
</dbReference>
<evidence type="ECO:0000256" key="2">
    <source>
        <dbReference type="ARBA" id="ARBA00008335"/>
    </source>
</evidence>
<dbReference type="EMBL" id="JAATJV010134599">
    <property type="protein sequence ID" value="MBZ3869298.1"/>
    <property type="molecule type" value="Genomic_DNA"/>
</dbReference>
<keyword evidence="5 13" id="KW-0812">Transmembrane</keyword>
<feature type="transmembrane region" description="Helical" evidence="13">
    <location>
        <begin position="391"/>
        <end position="411"/>
    </location>
</feature>
<proteinExistence type="inferred from homology"/>
<evidence type="ECO:0000256" key="1">
    <source>
        <dbReference type="ARBA" id="ARBA00004644"/>
    </source>
</evidence>
<dbReference type="PROSITE" id="PS00217">
    <property type="entry name" value="SUGAR_TRANSPORT_2"/>
    <property type="match status" value="1"/>
</dbReference>
<evidence type="ECO:0000256" key="8">
    <source>
        <dbReference type="ARBA" id="ARBA00023018"/>
    </source>
</evidence>
<comment type="similarity">
    <text evidence="2">Belongs to the major facilitator superfamily.</text>
</comment>
<dbReference type="InterPro" id="IPR022308">
    <property type="entry name" value="SV2"/>
</dbReference>
<dbReference type="InterPro" id="IPR005829">
    <property type="entry name" value="Sugar_transporter_CS"/>
</dbReference>
<feature type="transmembrane region" description="Helical" evidence="13">
    <location>
        <begin position="111"/>
        <end position="133"/>
    </location>
</feature>
<keyword evidence="3" id="KW-0813">Transport</keyword>
<evidence type="ECO:0000256" key="13">
    <source>
        <dbReference type="SAM" id="Phobius"/>
    </source>
</evidence>
<dbReference type="GO" id="GO:0007268">
    <property type="term" value="P:chemical synaptic transmission"/>
    <property type="evidence" value="ECO:0007669"/>
    <property type="project" value="InterPro"/>
</dbReference>
<feature type="domain" description="Major facilitator superfamily (MFS) profile" evidence="14">
    <location>
        <begin position="111"/>
        <end position="733"/>
    </location>
</feature>
<dbReference type="PANTHER" id="PTHR23511:SF2">
    <property type="entry name" value="SYNAPTIC VESICLE GLYCOPROTEIN 2B"/>
    <property type="match status" value="1"/>
</dbReference>
<feature type="transmembrane region" description="Helical" evidence="13">
    <location>
        <begin position="148"/>
        <end position="165"/>
    </location>
</feature>
<dbReference type="Pfam" id="PF23894">
    <property type="entry name" value="LD_SV2"/>
    <property type="match status" value="1"/>
</dbReference>
<evidence type="ECO:0000313" key="15">
    <source>
        <dbReference type="EMBL" id="MBZ3869298.1"/>
    </source>
</evidence>
<dbReference type="InterPro" id="IPR005828">
    <property type="entry name" value="MFS_sugar_transport-like"/>
</dbReference>
<protein>
    <submittedName>
        <fullName evidence="15">Synaptic vesicle glycoprotein 2B</fullName>
    </submittedName>
</protein>
<keyword evidence="9 13" id="KW-0472">Membrane</keyword>
<dbReference type="InterPro" id="IPR055415">
    <property type="entry name" value="LD_SV2"/>
</dbReference>
<dbReference type="AlphaFoldDB" id="A0AA41MCB8"/>
<dbReference type="Pfam" id="PF00083">
    <property type="entry name" value="Sugar_tr"/>
    <property type="match status" value="1"/>
</dbReference>
<dbReference type="GO" id="GO:0006836">
    <property type="term" value="P:neurotransmitter transport"/>
    <property type="evidence" value="ECO:0007669"/>
    <property type="project" value="UniProtKB-KW"/>
</dbReference>
<dbReference type="GO" id="GO:0030672">
    <property type="term" value="C:synaptic vesicle membrane"/>
    <property type="evidence" value="ECO:0007669"/>
    <property type="project" value="UniProtKB-SubCell"/>
</dbReference>
<keyword evidence="11" id="KW-0968">Cytoplasmic vesicle</keyword>
<sequence length="738" mass="84106">MDDYKYQDNYEGYAPSDGYYRGNESNPDEDAQSDVTEGHDEEDEIYEGEYQGIPHPDDIKAKQNKMAPSRADGLRGQADLMAERMEDEEQLAHQYETIIDECGHGRFQWTLFFVLGLALMADGVEVFVVSFALPSAEKDMCLSSSKKGMLGLIVYLGMMAGAFMLGGLADKLGRKRVLSMSLAINASFASLSSFVQGYGAFLFCRLISGIGIGGSLPIVFAYFSEFLSREKRGEHLSWLGIFWMTGGIYASAMAWSIIPHYGWGFSMGTNYHFHSWRVFVIVCALPCTVSMVALKFMPESPRFLLEMGKHDEAWMILKQVHDTNMRAKGTPEKVFTVSHIKTPKQMDEFIEIQSSTGTWYQRWLVRFNTTFKQVWDNALYCVMGPYRMNTLILAVVWFTMALSYYGLTVWFPDMIRYFQDEEYKSKMKVFFGEHVYGATINFTMENQIHQHGKLVNDNYYGLTVWFPDMIRYFQDEEYKSKMKVFFGEHVYGATINFTMENQIHQHGKLVNDKFTKMYFKHVLFEDTFFDECYFEDVTSTDTYFKNCTIESTVFYNTDLYKHKFINCRFINSTFLEQKEGCHMDFEEDNDFLIYLVSFLGSLSVLPGNIISALLMDRIGRLKMIGGSMLISAVCCFFLFFGNSESAMIGWQCLFCGTSIAAWNALDVITVELYPTNQRATAFGILNGLCKFGAILGNTIFASFVGITKVVPILLAAASLVGGGLIALRLPETREQVLM</sequence>
<feature type="transmembrane region" description="Helical" evidence="13">
    <location>
        <begin position="680"/>
        <end position="703"/>
    </location>
</feature>
<feature type="transmembrane region" description="Helical" evidence="13">
    <location>
        <begin position="647"/>
        <end position="668"/>
    </location>
</feature>
<feature type="transmembrane region" description="Helical" evidence="13">
    <location>
        <begin position="621"/>
        <end position="641"/>
    </location>
</feature>
<dbReference type="SUPFAM" id="SSF141571">
    <property type="entry name" value="Pentapeptide repeat-like"/>
    <property type="match status" value="1"/>
</dbReference>
<evidence type="ECO:0000256" key="9">
    <source>
        <dbReference type="ARBA" id="ARBA00023136"/>
    </source>
</evidence>
<dbReference type="InterPro" id="IPR020846">
    <property type="entry name" value="MFS_dom"/>
</dbReference>
<dbReference type="FunFam" id="1.20.1250.20:FF:000014">
    <property type="entry name" value="synaptic vesicle glycoprotein 2A"/>
    <property type="match status" value="1"/>
</dbReference>
<keyword evidence="8" id="KW-0770">Synapse</keyword>
<feature type="transmembrane region" description="Helical" evidence="13">
    <location>
        <begin position="200"/>
        <end position="224"/>
    </location>
</feature>
<evidence type="ECO:0000256" key="11">
    <source>
        <dbReference type="ARBA" id="ARBA00023329"/>
    </source>
</evidence>
<feature type="transmembrane region" description="Helical" evidence="13">
    <location>
        <begin position="709"/>
        <end position="729"/>
    </location>
</feature>
<feature type="transmembrane region" description="Helical" evidence="13">
    <location>
        <begin position="591"/>
        <end position="614"/>
    </location>
</feature>
<keyword evidence="10" id="KW-0325">Glycoprotein</keyword>
<dbReference type="GO" id="GO:0043005">
    <property type="term" value="C:neuron projection"/>
    <property type="evidence" value="ECO:0007669"/>
    <property type="project" value="TreeGrafter"/>
</dbReference>
<evidence type="ECO:0000256" key="12">
    <source>
        <dbReference type="SAM" id="MobiDB-lite"/>
    </source>
</evidence>